<evidence type="ECO:0000256" key="2">
    <source>
        <dbReference type="ARBA" id="ARBA00004141"/>
    </source>
</evidence>
<dbReference type="PANTHER" id="PTHR47355">
    <property type="entry name" value="E3 UBIQUITIN-PROTEIN LIGASE SPL2"/>
    <property type="match status" value="1"/>
</dbReference>
<feature type="transmembrane region" description="Helical" evidence="13">
    <location>
        <begin position="268"/>
        <end position="289"/>
    </location>
</feature>
<sequence>MSVDEAAAAVLSQIALAADGAVLGLVLAYVAVRSIVNYTSSSSALNKIKHAPSLRVSDLRSFLSNSDHDSGDRKLVVVRGYVEAKAAVEGNWNSLRANHALVSPQSGDRAVVLLHTQTCIYNEWRGLFGWTSELRSVFTRSWREKESSSLRTIPFILVDGGMWPYSDYVVVNMNGSRHPIPLVTVYHHLQPITASPYTFLQAFFGHEYPVGLLDEEKILPLGKDITVVGMCSLSNGTPEIKSCKDLPVFMSDVSKEQILVDLAFKSKVLLWSGVVLGSLAIGVLGYAAVRNWNKWKVWRQMRRIQRDNTADSSEADTQIVTDEEPVDIPEGELCAVCLTRRRRSAFIPCGHLVCCPRCALSIEREVSPKCPVCRQTIRNSVRIYDS</sequence>
<evidence type="ECO:0000256" key="7">
    <source>
        <dbReference type="ARBA" id="ARBA00022771"/>
    </source>
</evidence>
<dbReference type="GO" id="GO:0061630">
    <property type="term" value="F:ubiquitin protein ligase activity"/>
    <property type="evidence" value="ECO:0007669"/>
    <property type="project" value="UniProtKB-EC"/>
</dbReference>
<dbReference type="InterPro" id="IPR044247">
    <property type="entry name" value="SPL2-like"/>
</dbReference>
<dbReference type="InterPro" id="IPR013083">
    <property type="entry name" value="Znf_RING/FYVE/PHD"/>
</dbReference>
<dbReference type="InterPro" id="IPR001841">
    <property type="entry name" value="Znf_RING"/>
</dbReference>
<comment type="subcellular location">
    <subcellularLocation>
        <location evidence="2">Membrane</location>
        <topology evidence="2">Multi-pass membrane protein</topology>
    </subcellularLocation>
</comment>
<comment type="catalytic activity">
    <reaction evidence="1">
        <text>S-ubiquitinyl-[E2 ubiquitin-conjugating enzyme]-L-cysteine + [acceptor protein]-L-lysine = [E2 ubiquitin-conjugating enzyme]-L-cysteine + N(6)-ubiquitinyl-[acceptor protein]-L-lysine.</text>
        <dbReference type="EC" id="2.3.2.27"/>
    </reaction>
</comment>
<evidence type="ECO:0000256" key="3">
    <source>
        <dbReference type="ARBA" id="ARBA00012483"/>
    </source>
</evidence>
<dbReference type="EC" id="2.3.2.27" evidence="3"/>
<keyword evidence="9" id="KW-0862">Zinc</keyword>
<proteinExistence type="predicted"/>
<dbReference type="Pfam" id="PF13920">
    <property type="entry name" value="zf-C3HC4_3"/>
    <property type="match status" value="1"/>
</dbReference>
<evidence type="ECO:0000256" key="10">
    <source>
        <dbReference type="ARBA" id="ARBA00022989"/>
    </source>
</evidence>
<dbReference type="Gene3D" id="3.30.40.10">
    <property type="entry name" value="Zinc/RING finger domain, C3HC4 (zinc finger)"/>
    <property type="match status" value="1"/>
</dbReference>
<keyword evidence="11 13" id="KW-0472">Membrane</keyword>
<keyword evidence="16" id="KW-1185">Reference proteome</keyword>
<keyword evidence="8" id="KW-0833">Ubl conjugation pathway</keyword>
<reference evidence="15" key="2">
    <citation type="submission" date="2023-05" db="EMBL/GenBank/DDBJ databases">
        <authorList>
            <person name="Schelkunov M.I."/>
        </authorList>
    </citation>
    <scope>NUCLEOTIDE SEQUENCE</scope>
    <source>
        <strain evidence="15">Hsosn_3</strain>
        <tissue evidence="15">Leaf</tissue>
    </source>
</reference>
<evidence type="ECO:0000313" key="15">
    <source>
        <dbReference type="EMBL" id="KAK1358504.1"/>
    </source>
</evidence>
<dbReference type="Proteomes" id="UP001237642">
    <property type="component" value="Unassembled WGS sequence"/>
</dbReference>
<dbReference type="InterPro" id="IPR022170">
    <property type="entry name" value="MUL1-like"/>
</dbReference>
<evidence type="ECO:0000256" key="11">
    <source>
        <dbReference type="ARBA" id="ARBA00023136"/>
    </source>
</evidence>
<evidence type="ECO:0000259" key="14">
    <source>
        <dbReference type="PROSITE" id="PS50089"/>
    </source>
</evidence>
<name>A0AAD8M3P8_9APIA</name>
<keyword evidence="10 13" id="KW-1133">Transmembrane helix</keyword>
<dbReference type="GO" id="GO:0016567">
    <property type="term" value="P:protein ubiquitination"/>
    <property type="evidence" value="ECO:0007669"/>
    <property type="project" value="InterPro"/>
</dbReference>
<dbReference type="PANTHER" id="PTHR47355:SF1">
    <property type="entry name" value="E3 UBIQUITIN-PROTEIN LIGASE SPL2"/>
    <property type="match status" value="1"/>
</dbReference>
<reference evidence="15" key="1">
    <citation type="submission" date="2023-02" db="EMBL/GenBank/DDBJ databases">
        <title>Genome of toxic invasive species Heracleum sosnowskyi carries increased number of genes despite the absence of recent whole-genome duplications.</title>
        <authorList>
            <person name="Schelkunov M."/>
            <person name="Shtratnikova V."/>
            <person name="Makarenko M."/>
            <person name="Klepikova A."/>
            <person name="Omelchenko D."/>
            <person name="Novikova G."/>
            <person name="Obukhova E."/>
            <person name="Bogdanov V."/>
            <person name="Penin A."/>
            <person name="Logacheva M."/>
        </authorList>
    </citation>
    <scope>NUCLEOTIDE SEQUENCE</scope>
    <source>
        <strain evidence="15">Hsosn_3</strain>
        <tissue evidence="15">Leaf</tissue>
    </source>
</reference>
<evidence type="ECO:0000256" key="6">
    <source>
        <dbReference type="ARBA" id="ARBA00022723"/>
    </source>
</evidence>
<dbReference type="CDD" id="cd23145">
    <property type="entry name" value="RING-HC_SPL2-like"/>
    <property type="match status" value="1"/>
</dbReference>
<evidence type="ECO:0000313" key="16">
    <source>
        <dbReference type="Proteomes" id="UP001237642"/>
    </source>
</evidence>
<keyword evidence="5 13" id="KW-0812">Transmembrane</keyword>
<keyword evidence="4 15" id="KW-0808">Transferase</keyword>
<dbReference type="Pfam" id="PF12483">
    <property type="entry name" value="GIDE"/>
    <property type="match status" value="1"/>
</dbReference>
<organism evidence="15 16">
    <name type="scientific">Heracleum sosnowskyi</name>
    <dbReference type="NCBI Taxonomy" id="360622"/>
    <lineage>
        <taxon>Eukaryota</taxon>
        <taxon>Viridiplantae</taxon>
        <taxon>Streptophyta</taxon>
        <taxon>Embryophyta</taxon>
        <taxon>Tracheophyta</taxon>
        <taxon>Spermatophyta</taxon>
        <taxon>Magnoliopsida</taxon>
        <taxon>eudicotyledons</taxon>
        <taxon>Gunneridae</taxon>
        <taxon>Pentapetalae</taxon>
        <taxon>asterids</taxon>
        <taxon>campanulids</taxon>
        <taxon>Apiales</taxon>
        <taxon>Apiaceae</taxon>
        <taxon>Apioideae</taxon>
        <taxon>apioid superclade</taxon>
        <taxon>Tordylieae</taxon>
        <taxon>Tordyliinae</taxon>
        <taxon>Heracleum</taxon>
    </lineage>
</organism>
<evidence type="ECO:0000256" key="8">
    <source>
        <dbReference type="ARBA" id="ARBA00022786"/>
    </source>
</evidence>
<feature type="domain" description="RING-type" evidence="14">
    <location>
        <begin position="334"/>
        <end position="374"/>
    </location>
</feature>
<dbReference type="GO" id="GO:0008270">
    <property type="term" value="F:zinc ion binding"/>
    <property type="evidence" value="ECO:0007669"/>
    <property type="project" value="UniProtKB-KW"/>
</dbReference>
<keyword evidence="7 12" id="KW-0863">Zinc-finger</keyword>
<dbReference type="GO" id="GO:0016020">
    <property type="term" value="C:membrane"/>
    <property type="evidence" value="ECO:0007669"/>
    <property type="project" value="UniProtKB-SubCell"/>
</dbReference>
<evidence type="ECO:0000256" key="4">
    <source>
        <dbReference type="ARBA" id="ARBA00022679"/>
    </source>
</evidence>
<keyword evidence="6" id="KW-0479">Metal-binding</keyword>
<gene>
    <name evidence="15" type="ORF">POM88_051760</name>
</gene>
<protein>
    <recommendedName>
        <fullName evidence="3">RING-type E3 ubiquitin transferase</fullName>
        <ecNumber evidence="3">2.3.2.27</ecNumber>
    </recommendedName>
</protein>
<dbReference type="AlphaFoldDB" id="A0AAD8M3P8"/>
<dbReference type="EMBL" id="JAUIZM010000011">
    <property type="protein sequence ID" value="KAK1358504.1"/>
    <property type="molecule type" value="Genomic_DNA"/>
</dbReference>
<evidence type="ECO:0000256" key="13">
    <source>
        <dbReference type="SAM" id="Phobius"/>
    </source>
</evidence>
<evidence type="ECO:0000256" key="12">
    <source>
        <dbReference type="PROSITE-ProRule" id="PRU00175"/>
    </source>
</evidence>
<evidence type="ECO:0000256" key="1">
    <source>
        <dbReference type="ARBA" id="ARBA00000900"/>
    </source>
</evidence>
<dbReference type="PROSITE" id="PS50089">
    <property type="entry name" value="ZF_RING_2"/>
    <property type="match status" value="1"/>
</dbReference>
<evidence type="ECO:0000256" key="9">
    <source>
        <dbReference type="ARBA" id="ARBA00022833"/>
    </source>
</evidence>
<accession>A0AAD8M3P8</accession>
<comment type="caution">
    <text evidence="15">The sequence shown here is derived from an EMBL/GenBank/DDBJ whole genome shotgun (WGS) entry which is preliminary data.</text>
</comment>
<dbReference type="SUPFAM" id="SSF57850">
    <property type="entry name" value="RING/U-box"/>
    <property type="match status" value="1"/>
</dbReference>
<evidence type="ECO:0000256" key="5">
    <source>
        <dbReference type="ARBA" id="ARBA00022692"/>
    </source>
</evidence>